<dbReference type="SUPFAM" id="SSF53790">
    <property type="entry name" value="Tetrapyrrole methylase"/>
    <property type="match status" value="1"/>
</dbReference>
<keyword evidence="8" id="KW-1185">Reference proteome</keyword>
<dbReference type="InterPro" id="IPR029063">
    <property type="entry name" value="SAM-dependent_MTases_sf"/>
</dbReference>
<dbReference type="GO" id="GO:0008276">
    <property type="term" value="F:protein methyltransferase activity"/>
    <property type="evidence" value="ECO:0007669"/>
    <property type="project" value="InterPro"/>
</dbReference>
<dbReference type="InterPro" id="IPR014777">
    <property type="entry name" value="4pyrrole_Mease_sub1"/>
</dbReference>
<reference evidence="7 8" key="1">
    <citation type="submission" date="2020-05" db="EMBL/GenBank/DDBJ databases">
        <title>Complete genome of Desulfobulbus oligotrophicus.</title>
        <authorList>
            <person name="Podar M."/>
        </authorList>
    </citation>
    <scope>NUCLEOTIDE SEQUENCE [LARGE SCALE GENOMIC DNA]</scope>
    <source>
        <strain evidence="7 8">Prop6</strain>
    </source>
</reference>
<dbReference type="AlphaFoldDB" id="A0A7T5VB96"/>
<feature type="domain" description="Tetrapyrrole methylase" evidence="6">
    <location>
        <begin position="53"/>
        <end position="194"/>
    </location>
</feature>
<dbReference type="InterPro" id="IPR014776">
    <property type="entry name" value="4pyrrole_Mease_sub2"/>
</dbReference>
<evidence type="ECO:0000256" key="4">
    <source>
        <dbReference type="ARBA" id="ARBA00022679"/>
    </source>
</evidence>
<dbReference type="EMBL" id="CP054140">
    <property type="protein sequence ID" value="QQG64584.1"/>
    <property type="molecule type" value="Genomic_DNA"/>
</dbReference>
<evidence type="ECO:0000256" key="5">
    <source>
        <dbReference type="ARBA" id="ARBA00022691"/>
    </source>
</evidence>
<dbReference type="Gene3D" id="3.30.950.10">
    <property type="entry name" value="Methyltransferase, Cobalt-precorrin-4 Transmethylase, Domain 2"/>
    <property type="match status" value="1"/>
</dbReference>
<dbReference type="InterPro" id="IPR000878">
    <property type="entry name" value="4pyrrol_Mease"/>
</dbReference>
<dbReference type="PIRSF" id="PIRSF036428">
    <property type="entry name" value="CobL"/>
    <property type="match status" value="1"/>
</dbReference>
<evidence type="ECO:0000313" key="8">
    <source>
        <dbReference type="Proteomes" id="UP000596092"/>
    </source>
</evidence>
<gene>
    <name evidence="7" type="primary">cbiE</name>
    <name evidence="7" type="ORF">HP555_01270</name>
</gene>
<dbReference type="InterPro" id="IPR050714">
    <property type="entry name" value="Cobalamin_biosynth_MTase"/>
</dbReference>
<evidence type="ECO:0000256" key="3">
    <source>
        <dbReference type="ARBA" id="ARBA00022603"/>
    </source>
</evidence>
<dbReference type="InterPro" id="IPR035996">
    <property type="entry name" value="4pyrrol_Methylase_sf"/>
</dbReference>
<evidence type="ECO:0000313" key="7">
    <source>
        <dbReference type="EMBL" id="QQG64584.1"/>
    </source>
</evidence>
<dbReference type="NCBIfam" id="TIGR02467">
    <property type="entry name" value="CbiE"/>
    <property type="match status" value="1"/>
</dbReference>
<dbReference type="Proteomes" id="UP000596092">
    <property type="component" value="Chromosome"/>
</dbReference>
<dbReference type="CDD" id="cd11644">
    <property type="entry name" value="Precorrin-6Y-MT"/>
    <property type="match status" value="1"/>
</dbReference>
<dbReference type="PANTHER" id="PTHR43182:SF1">
    <property type="entry name" value="COBALT-PRECORRIN-7 C(5)-METHYLTRANSFERASE"/>
    <property type="match status" value="1"/>
</dbReference>
<dbReference type="Pfam" id="PF00590">
    <property type="entry name" value="TP_methylase"/>
    <property type="match status" value="1"/>
</dbReference>
<keyword evidence="4 7" id="KW-0808">Transferase</keyword>
<name>A0A7T5VB96_9BACT</name>
<evidence type="ECO:0000256" key="2">
    <source>
        <dbReference type="ARBA" id="ARBA00022573"/>
    </source>
</evidence>
<proteinExistence type="predicted"/>
<keyword evidence="2" id="KW-0169">Cobalamin biosynthesis</keyword>
<dbReference type="Gene3D" id="3.40.1010.10">
    <property type="entry name" value="Cobalt-precorrin-4 Transmethylase, Domain 1"/>
    <property type="match status" value="1"/>
</dbReference>
<keyword evidence="3 7" id="KW-0489">Methyltransferase</keyword>
<dbReference type="PANTHER" id="PTHR43182">
    <property type="entry name" value="COBALT-PRECORRIN-6B C(15)-METHYLTRANSFERASE (DECARBOXYLATING)"/>
    <property type="match status" value="1"/>
</dbReference>
<sequence length="402" mass="43384">MSRIELIGISGTSLSSEQWTVLRHCCAIAASRRHQPLVVDIPVLLIAISPVATMLNQVEELLAMGDVAVLASGDPLFFGIGRTLLDRFGPDQIRVHPALSAAQLACSRFCVPWDDLTVLSLHGRSADNVVGQVLRHPRTLLFTDNQNTPDRIAARLISALTDCDDHERLAALHMRVAQNLGLPDEQLIDGSLAAMAERTFSSLNMVLIEQPVPPVKTCFGLSENDIQHSRGLITKDEIRAAALHRLQLPATGIFWDIGGGSGSISLEASRLCPDLAIYTVEKKAEEQANIRANIRRYGSYSIRPINGEAPEILAGLPDPDRIFIGGSGGQLEAILATATARLKPEGRIVISAVLEQTATTAITCLQELGLQVHTSTLTVTRQQYPGEAVKNLNPITLITGTT</sequence>
<organism evidence="7 8">
    <name type="scientific">Desulfobulbus oligotrophicus</name>
    <dbReference type="NCBI Taxonomy" id="1909699"/>
    <lineage>
        <taxon>Bacteria</taxon>
        <taxon>Pseudomonadati</taxon>
        <taxon>Thermodesulfobacteriota</taxon>
        <taxon>Desulfobulbia</taxon>
        <taxon>Desulfobulbales</taxon>
        <taxon>Desulfobulbaceae</taxon>
        <taxon>Desulfobulbus</taxon>
    </lineage>
</organism>
<dbReference type="InterPro" id="IPR006365">
    <property type="entry name" value="Cbl_synth_CobL"/>
</dbReference>
<dbReference type="Gene3D" id="3.40.50.150">
    <property type="entry name" value="Vaccinia Virus protein VP39"/>
    <property type="match status" value="1"/>
</dbReference>
<dbReference type="KEGG" id="dog:HP555_01270"/>
<evidence type="ECO:0000256" key="1">
    <source>
        <dbReference type="ARBA" id="ARBA00004953"/>
    </source>
</evidence>
<dbReference type="UniPathway" id="UPA00148"/>
<comment type="pathway">
    <text evidence="1">Cofactor biosynthesis; adenosylcobalamin biosynthesis.</text>
</comment>
<keyword evidence="5" id="KW-0949">S-adenosyl-L-methionine</keyword>
<protein>
    <submittedName>
        <fullName evidence="7">Precorrin-6y C5,15-methyltransferase (Decarboxylating) subunit CbiE</fullName>
    </submittedName>
</protein>
<dbReference type="GO" id="GO:0032259">
    <property type="term" value="P:methylation"/>
    <property type="evidence" value="ECO:0007669"/>
    <property type="project" value="UniProtKB-KW"/>
</dbReference>
<dbReference type="GO" id="GO:0009236">
    <property type="term" value="P:cobalamin biosynthetic process"/>
    <property type="evidence" value="ECO:0007669"/>
    <property type="project" value="UniProtKB-UniPathway"/>
</dbReference>
<dbReference type="RefSeq" id="WP_199263416.1">
    <property type="nucleotide sequence ID" value="NZ_CP054140.1"/>
</dbReference>
<evidence type="ECO:0000259" key="6">
    <source>
        <dbReference type="Pfam" id="PF00590"/>
    </source>
</evidence>
<dbReference type="InterPro" id="IPR014008">
    <property type="entry name" value="Cbl_synth_MTase_CbiT"/>
</dbReference>
<accession>A0A7T5VB96</accession>
<dbReference type="NCBIfam" id="TIGR02469">
    <property type="entry name" value="CbiT"/>
    <property type="match status" value="1"/>
</dbReference>
<dbReference type="SUPFAM" id="SSF53335">
    <property type="entry name" value="S-adenosyl-L-methionine-dependent methyltransferases"/>
    <property type="match status" value="1"/>
</dbReference>
<dbReference type="InterPro" id="IPR012818">
    <property type="entry name" value="CbiE"/>
</dbReference>